<dbReference type="InterPro" id="IPR041355">
    <property type="entry name" value="Pre-SET_CXC"/>
</dbReference>
<dbReference type="Proteomes" id="UP000613580">
    <property type="component" value="Unassembled WGS sequence"/>
</dbReference>
<keyword evidence="3" id="KW-0949">S-adenosyl-L-methionine</keyword>
<dbReference type="GO" id="GO:0003682">
    <property type="term" value="F:chromatin binding"/>
    <property type="evidence" value="ECO:0007669"/>
    <property type="project" value="TreeGrafter"/>
</dbReference>
<protein>
    <submittedName>
        <fullName evidence="9">SET-domain-containing protein</fullName>
    </submittedName>
</protein>
<dbReference type="GO" id="GO:0035098">
    <property type="term" value="C:ESC/E(Z) complex"/>
    <property type="evidence" value="ECO:0007669"/>
    <property type="project" value="TreeGrafter"/>
</dbReference>
<reference evidence="9" key="1">
    <citation type="submission" date="2020-05" db="EMBL/GenBank/DDBJ databases">
        <title>Mycena genomes resolve the evolution of fungal bioluminescence.</title>
        <authorList>
            <person name="Tsai I.J."/>
        </authorList>
    </citation>
    <scope>NUCLEOTIDE SEQUENCE</scope>
    <source>
        <strain evidence="9">110903Hualien_Pintung</strain>
    </source>
</reference>
<dbReference type="EMBL" id="JACAZE010000001">
    <property type="protein sequence ID" value="KAF7322581.1"/>
    <property type="molecule type" value="Genomic_DNA"/>
</dbReference>
<dbReference type="PANTHER" id="PTHR45747:SF4">
    <property type="entry name" value="HISTONE-LYSINE N-METHYLTRANSFERASE E(Z)"/>
    <property type="match status" value="1"/>
</dbReference>
<evidence type="ECO:0000256" key="1">
    <source>
        <dbReference type="ARBA" id="ARBA00022603"/>
    </source>
</evidence>
<dbReference type="GO" id="GO:0032259">
    <property type="term" value="P:methylation"/>
    <property type="evidence" value="ECO:0007669"/>
    <property type="project" value="UniProtKB-KW"/>
</dbReference>
<keyword evidence="4" id="KW-0805">Transcription regulation</keyword>
<comment type="catalytic activity">
    <reaction evidence="6">
        <text>L-lysyl(27)-[histone H3] + 3 S-adenosyl-L-methionine = N(6),N(6),N(6)-trimethyl-L-lysyl(27)-[histone H3] + 3 S-adenosyl-L-homocysteine + 3 H(+)</text>
        <dbReference type="Rhea" id="RHEA:60292"/>
        <dbReference type="Rhea" id="RHEA-COMP:15535"/>
        <dbReference type="Rhea" id="RHEA-COMP:15548"/>
        <dbReference type="ChEBI" id="CHEBI:15378"/>
        <dbReference type="ChEBI" id="CHEBI:29969"/>
        <dbReference type="ChEBI" id="CHEBI:57856"/>
        <dbReference type="ChEBI" id="CHEBI:59789"/>
        <dbReference type="ChEBI" id="CHEBI:61961"/>
        <dbReference type="EC" id="2.1.1.356"/>
    </reaction>
</comment>
<dbReference type="GO" id="GO:0031507">
    <property type="term" value="P:heterochromatin formation"/>
    <property type="evidence" value="ECO:0007669"/>
    <property type="project" value="TreeGrafter"/>
</dbReference>
<keyword evidence="1" id="KW-0489">Methyltransferase</keyword>
<evidence type="ECO:0000313" key="10">
    <source>
        <dbReference type="Proteomes" id="UP000613580"/>
    </source>
</evidence>
<feature type="region of interest" description="Disordered" evidence="7">
    <location>
        <begin position="1"/>
        <end position="26"/>
    </location>
</feature>
<dbReference type="AlphaFoldDB" id="A0A8H6TSM2"/>
<evidence type="ECO:0000256" key="6">
    <source>
        <dbReference type="ARBA" id="ARBA00048568"/>
    </source>
</evidence>
<dbReference type="InterPro" id="IPR001214">
    <property type="entry name" value="SET_dom"/>
</dbReference>
<feature type="domain" description="CXC" evidence="8">
    <location>
        <begin position="436"/>
        <end position="553"/>
    </location>
</feature>
<evidence type="ECO:0000313" key="9">
    <source>
        <dbReference type="EMBL" id="KAF7322581.1"/>
    </source>
</evidence>
<proteinExistence type="predicted"/>
<dbReference type="PROSITE" id="PS51633">
    <property type="entry name" value="CXC"/>
    <property type="match status" value="1"/>
</dbReference>
<dbReference type="Gene3D" id="2.170.270.10">
    <property type="entry name" value="SET domain"/>
    <property type="match status" value="1"/>
</dbReference>
<keyword evidence="5" id="KW-0804">Transcription</keyword>
<dbReference type="GO" id="GO:0140951">
    <property type="term" value="F:histone H3K27 trimethyltransferase activity"/>
    <property type="evidence" value="ECO:0007669"/>
    <property type="project" value="UniProtKB-EC"/>
</dbReference>
<dbReference type="Pfam" id="PF18264">
    <property type="entry name" value="preSET_CXC"/>
    <property type="match status" value="1"/>
</dbReference>
<evidence type="ECO:0000256" key="5">
    <source>
        <dbReference type="ARBA" id="ARBA00023163"/>
    </source>
</evidence>
<evidence type="ECO:0000256" key="3">
    <source>
        <dbReference type="ARBA" id="ARBA00022691"/>
    </source>
</evidence>
<sequence>MHSDEDSSSSDDDHRTTLQRREEEQQQARIQQIRAVAKALLNTVTREFADWKREYILKPAQELLRATYPSSGTQAFEPVTVSGPPLAAFEPTETDPDDVLVYCEYDENGKPLDPPRAVHVEVIDAPKLDDGQSYDPGPRYQYCAPTSSNYNARLHDNVQAQFMPFPDRDDFPRTRYMAAFNSKSAWTEMGRDGRIVLVENDPDRELIIYETIRRLHLDQGFDVKDLDDVLRNVEGMRGLPLRDADDRGFLWEYEKRDIPNIVWADGHTTATAPTLPVGLVLPPGDPTNIIERLNRVGKRFCSNLNCVTNSCGVHISNDWEVMAAPVLKKTATRTSHEIIQMKHEEEDPEPCERHCFILNQFDDDDDMDGHLDATKRALAFGLLDLEPDFLPCDLAVIADLDCITCFKLRREYIDDKKVKVKPFESGAEEDYDNWTEYKLPPMVQPEKWKTSHTRPCNHEGPCDDACECVQEYARCERTCQCAPNCRNRWKGCNSSCAKRGNCGRFVADPANVKNPKAICLCRRAGRECDPELCTGCNARQDPEHIGGRRKGRRFIRKCDNMPIQRGECKVMRGAIDVKQSAYGFGAFAGEDIKTNDMVGDYTGEILFVEAAATDAMPVDHRDILHEYLGTNYFFGLSRATIDARLLGNPTRFLNDAKPRKPNCKAENVLVNGQRRIWLRASKFSEPELNMHWNLAVRPIEKGVELTLDYGKEYWKQKETKTSEQKQESRSGSEEA</sequence>
<evidence type="ECO:0000256" key="2">
    <source>
        <dbReference type="ARBA" id="ARBA00022679"/>
    </source>
</evidence>
<dbReference type="SUPFAM" id="SSF82199">
    <property type="entry name" value="SET domain"/>
    <property type="match status" value="1"/>
</dbReference>
<keyword evidence="2" id="KW-0808">Transferase</keyword>
<evidence type="ECO:0000256" key="7">
    <source>
        <dbReference type="SAM" id="MobiDB-lite"/>
    </source>
</evidence>
<dbReference type="InterPro" id="IPR046341">
    <property type="entry name" value="SET_dom_sf"/>
</dbReference>
<comment type="caution">
    <text evidence="9">The sequence shown here is derived from an EMBL/GenBank/DDBJ whole genome shotgun (WGS) entry which is preliminary data.</text>
</comment>
<feature type="region of interest" description="Disordered" evidence="7">
    <location>
        <begin position="716"/>
        <end position="735"/>
    </location>
</feature>
<evidence type="ECO:0000256" key="4">
    <source>
        <dbReference type="ARBA" id="ARBA00023015"/>
    </source>
</evidence>
<dbReference type="SMART" id="SM00317">
    <property type="entry name" value="SET"/>
    <property type="match status" value="1"/>
</dbReference>
<dbReference type="InterPro" id="IPR026489">
    <property type="entry name" value="CXC_dom"/>
</dbReference>
<accession>A0A8H6TSM2</accession>
<keyword evidence="10" id="KW-1185">Reference proteome</keyword>
<dbReference type="InterPro" id="IPR045318">
    <property type="entry name" value="EZH1/2-like"/>
</dbReference>
<organism evidence="9 10">
    <name type="scientific">Mycena chlorophos</name>
    <name type="common">Agaric fungus</name>
    <name type="synonym">Agaricus chlorophos</name>
    <dbReference type="NCBI Taxonomy" id="658473"/>
    <lineage>
        <taxon>Eukaryota</taxon>
        <taxon>Fungi</taxon>
        <taxon>Dikarya</taxon>
        <taxon>Basidiomycota</taxon>
        <taxon>Agaricomycotina</taxon>
        <taxon>Agaricomycetes</taxon>
        <taxon>Agaricomycetidae</taxon>
        <taxon>Agaricales</taxon>
        <taxon>Marasmiineae</taxon>
        <taxon>Mycenaceae</taxon>
        <taxon>Mycena</taxon>
    </lineage>
</organism>
<name>A0A8H6TSM2_MYCCL</name>
<evidence type="ECO:0000259" key="8">
    <source>
        <dbReference type="PROSITE" id="PS51633"/>
    </source>
</evidence>
<dbReference type="PANTHER" id="PTHR45747">
    <property type="entry name" value="HISTONE-LYSINE N-METHYLTRANSFERASE E(Z)"/>
    <property type="match status" value="1"/>
</dbReference>
<gene>
    <name evidence="9" type="ORF">HMN09_00036600</name>
</gene>
<dbReference type="Pfam" id="PF00856">
    <property type="entry name" value="SET"/>
    <property type="match status" value="1"/>
</dbReference>
<dbReference type="OrthoDB" id="6141102at2759"/>